<feature type="transmembrane region" description="Helical" evidence="6">
    <location>
        <begin position="577"/>
        <end position="597"/>
    </location>
</feature>
<feature type="transmembrane region" description="Helical" evidence="6">
    <location>
        <begin position="44"/>
        <end position="63"/>
    </location>
</feature>
<organism evidence="8 9">
    <name type="scientific">Symbiodinium natans</name>
    <dbReference type="NCBI Taxonomy" id="878477"/>
    <lineage>
        <taxon>Eukaryota</taxon>
        <taxon>Sar</taxon>
        <taxon>Alveolata</taxon>
        <taxon>Dinophyceae</taxon>
        <taxon>Suessiales</taxon>
        <taxon>Symbiodiniaceae</taxon>
        <taxon>Symbiodinium</taxon>
    </lineage>
</organism>
<name>A0A812NVV2_9DINO</name>
<accession>A0A812NVV2</accession>
<dbReference type="PANTHER" id="PTHR45743:SF2">
    <property type="entry name" value="POTASSIUM CHANNEL AKT1"/>
    <property type="match status" value="1"/>
</dbReference>
<dbReference type="GO" id="GO:0005249">
    <property type="term" value="F:voltage-gated potassium channel activity"/>
    <property type="evidence" value="ECO:0007669"/>
    <property type="project" value="InterPro"/>
</dbReference>
<evidence type="ECO:0000313" key="9">
    <source>
        <dbReference type="Proteomes" id="UP000604046"/>
    </source>
</evidence>
<feature type="transmembrane region" description="Helical" evidence="6">
    <location>
        <begin position="533"/>
        <end position="557"/>
    </location>
</feature>
<keyword evidence="3 6" id="KW-1133">Transmembrane helix</keyword>
<feature type="region of interest" description="Disordered" evidence="5">
    <location>
        <begin position="1"/>
        <end position="22"/>
    </location>
</feature>
<evidence type="ECO:0000259" key="7">
    <source>
        <dbReference type="Pfam" id="PF00520"/>
    </source>
</evidence>
<proteinExistence type="predicted"/>
<feature type="domain" description="Ion transport" evidence="7">
    <location>
        <begin position="44"/>
        <end position="181"/>
    </location>
</feature>
<feature type="transmembrane region" description="Helical" evidence="6">
    <location>
        <begin position="480"/>
        <end position="503"/>
    </location>
</feature>
<dbReference type="AlphaFoldDB" id="A0A812NVV2"/>
<dbReference type="PANTHER" id="PTHR45743">
    <property type="entry name" value="POTASSIUM CHANNEL AKT1"/>
    <property type="match status" value="1"/>
</dbReference>
<reference evidence="8" key="1">
    <citation type="submission" date="2021-02" db="EMBL/GenBank/DDBJ databases">
        <authorList>
            <person name="Dougan E. K."/>
            <person name="Rhodes N."/>
            <person name="Thang M."/>
            <person name="Chan C."/>
        </authorList>
    </citation>
    <scope>NUCLEOTIDE SEQUENCE</scope>
</reference>
<evidence type="ECO:0000256" key="4">
    <source>
        <dbReference type="ARBA" id="ARBA00023136"/>
    </source>
</evidence>
<feature type="compositionally biased region" description="Basic and acidic residues" evidence="5">
    <location>
        <begin position="1"/>
        <end position="16"/>
    </location>
</feature>
<evidence type="ECO:0000256" key="6">
    <source>
        <dbReference type="SAM" id="Phobius"/>
    </source>
</evidence>
<evidence type="ECO:0000256" key="2">
    <source>
        <dbReference type="ARBA" id="ARBA00022692"/>
    </source>
</evidence>
<dbReference type="Pfam" id="PF00520">
    <property type="entry name" value="Ion_trans"/>
    <property type="match status" value="1"/>
</dbReference>
<protein>
    <submittedName>
        <fullName evidence="8">KCNH7 protein</fullName>
    </submittedName>
</protein>
<dbReference type="Gene3D" id="1.10.287.70">
    <property type="match status" value="1"/>
</dbReference>
<evidence type="ECO:0000256" key="1">
    <source>
        <dbReference type="ARBA" id="ARBA00004141"/>
    </source>
</evidence>
<gene>
    <name evidence="8" type="primary">KCNH7</name>
    <name evidence="8" type="ORF">SNAT2548_LOCUS17738</name>
</gene>
<sequence length="697" mass="77841">MGVETRTPRSQREQSKRTSLSSVSNLQKDRCVILPERSRPLWKWDTVCAVLLVLVAVLTPFEAGFLEGDLVSPIGVFNILTNAFFFADMVLQFFIAYPIETRYGPRWVQIKKMIALRYLRGWFLIDLMSTLPLDYLSPGTGLGLLRTIRLLRLLKLLRLARGIRVVRRYQAEFGVSYRKSFKKLGCSWLVLPSGPMYRECLDLEAQQVTISLEPACPETSAAVGHLVEANADLSDAKLKPDKYFPIELTFSPEDLFYTGLGMKFWMNQVMFFAVGGFYRLSLWLGWRVPAAVCLATVFCTAGWQTGWQMSKLAIGSVSTSAVLVDLLVNWVAFFLEKYYLGLYRGYSLFFASVTAVVVFAPFGGDRRFFGMVSVLSVRAIAVLSILMGNYFVLLQFPSETLQDMFWPFTAFIYKSVTSNMVHLIWNKLPGRRDCSALWVTSATFTVTVSAEGWYYGGLILTVFTGVGTQYQVVRRAANSIATHAVFVLLARFNVINTVGLLIYRGAARRFGWRVPEIHEVGARRDLFLRASHTAGVVAWAITFMCCAVYALITLVAYEQMRCQQAAPTCHYLFRPASYVVGICAGAAMMLTELLAAVGMRLLRKARGDDEPAGWTMRALVEVFRRLSQPGMCVQAFATTSSDPLDPSVNLRMDQVPGLFCLSARECAACLISNHILAIVVSTIGSGLVVGMQDELQS</sequence>
<dbReference type="InterPro" id="IPR005821">
    <property type="entry name" value="Ion_trans_dom"/>
</dbReference>
<evidence type="ECO:0000256" key="5">
    <source>
        <dbReference type="SAM" id="MobiDB-lite"/>
    </source>
</evidence>
<dbReference type="InterPro" id="IPR045319">
    <property type="entry name" value="KAT/AKT"/>
</dbReference>
<dbReference type="SUPFAM" id="SSF81324">
    <property type="entry name" value="Voltage-gated potassium channels"/>
    <property type="match status" value="1"/>
</dbReference>
<dbReference type="Proteomes" id="UP000604046">
    <property type="component" value="Unassembled WGS sequence"/>
</dbReference>
<dbReference type="GO" id="GO:0016020">
    <property type="term" value="C:membrane"/>
    <property type="evidence" value="ECO:0007669"/>
    <property type="project" value="UniProtKB-SubCell"/>
</dbReference>
<dbReference type="EMBL" id="CAJNDS010002121">
    <property type="protein sequence ID" value="CAE7338925.1"/>
    <property type="molecule type" value="Genomic_DNA"/>
</dbReference>
<feature type="transmembrane region" description="Helical" evidence="6">
    <location>
        <begin position="284"/>
        <end position="303"/>
    </location>
</feature>
<dbReference type="OrthoDB" id="443379at2759"/>
<keyword evidence="4 6" id="KW-0472">Membrane</keyword>
<keyword evidence="9" id="KW-1185">Reference proteome</keyword>
<feature type="transmembrane region" description="Helical" evidence="6">
    <location>
        <begin position="312"/>
        <end position="335"/>
    </location>
</feature>
<feature type="transmembrane region" description="Helical" evidence="6">
    <location>
        <begin position="369"/>
        <end position="392"/>
    </location>
</feature>
<evidence type="ECO:0000313" key="8">
    <source>
        <dbReference type="EMBL" id="CAE7338925.1"/>
    </source>
</evidence>
<feature type="transmembrane region" description="Helical" evidence="6">
    <location>
        <begin position="341"/>
        <end position="362"/>
    </location>
</feature>
<keyword evidence="2 6" id="KW-0812">Transmembrane</keyword>
<evidence type="ECO:0000256" key="3">
    <source>
        <dbReference type="ARBA" id="ARBA00022989"/>
    </source>
</evidence>
<comment type="subcellular location">
    <subcellularLocation>
        <location evidence="1">Membrane</location>
        <topology evidence="1">Multi-pass membrane protein</topology>
    </subcellularLocation>
</comment>
<feature type="transmembrane region" description="Helical" evidence="6">
    <location>
        <begin position="75"/>
        <end position="97"/>
    </location>
</feature>
<comment type="caution">
    <text evidence="8">The sequence shown here is derived from an EMBL/GenBank/DDBJ whole genome shotgun (WGS) entry which is preliminary data.</text>
</comment>